<dbReference type="Pfam" id="PF04055">
    <property type="entry name" value="Radical_SAM"/>
    <property type="match status" value="1"/>
</dbReference>
<protein>
    <recommendedName>
        <fullName evidence="1">Radical SAM core domain-containing protein</fullName>
    </recommendedName>
</protein>
<dbReference type="CDD" id="cd01335">
    <property type="entry name" value="Radical_SAM"/>
    <property type="match status" value="1"/>
</dbReference>
<dbReference type="HOGENOM" id="CLU_011543_2_2_12"/>
<dbReference type="Pfam" id="PF10105">
    <property type="entry name" value="DUF2344"/>
    <property type="match status" value="1"/>
</dbReference>
<keyword evidence="3" id="KW-1185">Reference proteome</keyword>
<dbReference type="GO" id="GO:0051536">
    <property type="term" value="F:iron-sulfur cluster binding"/>
    <property type="evidence" value="ECO:0007669"/>
    <property type="project" value="InterPro"/>
</dbReference>
<dbReference type="eggNOG" id="COG1032">
    <property type="taxonomic scope" value="Bacteria"/>
</dbReference>
<evidence type="ECO:0000259" key="1">
    <source>
        <dbReference type="PROSITE" id="PS51918"/>
    </source>
</evidence>
<dbReference type="GO" id="GO:0003824">
    <property type="term" value="F:catalytic activity"/>
    <property type="evidence" value="ECO:0007669"/>
    <property type="project" value="InterPro"/>
</dbReference>
<dbReference type="Gene3D" id="3.80.30.20">
    <property type="entry name" value="tm_1862 like domain"/>
    <property type="match status" value="1"/>
</dbReference>
<dbReference type="PROSITE" id="PS51918">
    <property type="entry name" value="RADICAL_SAM"/>
    <property type="match status" value="1"/>
</dbReference>
<accession>F2NRS3</accession>
<proteinExistence type="predicted"/>
<dbReference type="InterPro" id="IPR006638">
    <property type="entry name" value="Elp3/MiaA/NifB-like_rSAM"/>
</dbReference>
<gene>
    <name evidence="2" type="ordered locus">Tresu_1251</name>
</gene>
<dbReference type="PANTHER" id="PTHR42731">
    <property type="entry name" value="SLL1084 PROTEIN"/>
    <property type="match status" value="1"/>
</dbReference>
<organism evidence="2 3">
    <name type="scientific">Treponema succinifaciens (strain ATCC 33096 / DSM 2489 / 6091)</name>
    <dbReference type="NCBI Taxonomy" id="869209"/>
    <lineage>
        <taxon>Bacteria</taxon>
        <taxon>Pseudomonadati</taxon>
        <taxon>Spirochaetota</taxon>
        <taxon>Spirochaetia</taxon>
        <taxon>Spirochaetales</taxon>
        <taxon>Treponemataceae</taxon>
        <taxon>Treponema</taxon>
    </lineage>
</organism>
<name>F2NRS3_TRES6</name>
<dbReference type="SFLD" id="SFLDS00029">
    <property type="entry name" value="Radical_SAM"/>
    <property type="match status" value="1"/>
</dbReference>
<dbReference type="SMART" id="SM00729">
    <property type="entry name" value="Elp3"/>
    <property type="match status" value="1"/>
</dbReference>
<feature type="domain" description="Radical SAM core" evidence="1">
    <location>
        <begin position="246"/>
        <end position="489"/>
    </location>
</feature>
<dbReference type="SFLD" id="SFLDG01082">
    <property type="entry name" value="B12-binding_domain_containing"/>
    <property type="match status" value="1"/>
</dbReference>
<dbReference type="KEGG" id="tsu:Tresu_1251"/>
<reference evidence="2 3" key="1">
    <citation type="journal article" date="2011" name="Stand. Genomic Sci.">
        <title>Complete genome sequence of Treponema succinifaciens type strain (6091).</title>
        <authorList>
            <person name="Han C."/>
            <person name="Gronow S."/>
            <person name="Teshima H."/>
            <person name="Lapidus A."/>
            <person name="Nolan M."/>
            <person name="Lucas S."/>
            <person name="Hammon N."/>
            <person name="Deshpande S."/>
            <person name="Cheng J.F."/>
            <person name="Zeytun A."/>
            <person name="Tapia R."/>
            <person name="Goodwin L."/>
            <person name="Pitluck S."/>
            <person name="Liolios K."/>
            <person name="Pagani I."/>
            <person name="Ivanova N."/>
            <person name="Mavromatis K."/>
            <person name="Mikhailova N."/>
            <person name="Huntemann M."/>
            <person name="Pati A."/>
            <person name="Chen A."/>
            <person name="Palaniappan K."/>
            <person name="Land M."/>
            <person name="Hauser L."/>
            <person name="Brambilla E.M."/>
            <person name="Rohde M."/>
            <person name="Goker M."/>
            <person name="Woyke T."/>
            <person name="Bristow J."/>
            <person name="Eisen J.A."/>
            <person name="Markowitz V."/>
            <person name="Hugenholtz P."/>
            <person name="Kyrpides N.C."/>
            <person name="Klenk H.P."/>
            <person name="Detter J.C."/>
        </authorList>
    </citation>
    <scope>NUCLEOTIDE SEQUENCE [LARGE SCALE GENOMIC DNA]</scope>
    <source>
        <strain evidence="3">ATCC 33096 / DSM 2489 / 6091</strain>
    </source>
</reference>
<dbReference type="InterPro" id="IPR045784">
    <property type="entry name" value="Radical_SAM_N2"/>
</dbReference>
<dbReference type="OrthoDB" id="9806827at2"/>
<dbReference type="InterPro" id="IPR023404">
    <property type="entry name" value="rSAM_horseshoe"/>
</dbReference>
<dbReference type="Proteomes" id="UP000006852">
    <property type="component" value="Chromosome"/>
</dbReference>
<dbReference type="NCBIfam" id="TIGR03936">
    <property type="entry name" value="sam_1_link_chp"/>
    <property type="match status" value="1"/>
</dbReference>
<dbReference type="EMBL" id="CP002631">
    <property type="protein sequence ID" value="AEB14159.1"/>
    <property type="molecule type" value="Genomic_DNA"/>
</dbReference>
<dbReference type="Pfam" id="PF19864">
    <property type="entry name" value="Radical_SAM_N2"/>
    <property type="match status" value="1"/>
</dbReference>
<dbReference type="STRING" id="869209.Tresu_1251"/>
<dbReference type="InterPro" id="IPR007197">
    <property type="entry name" value="rSAM"/>
</dbReference>
<dbReference type="GeneID" id="302998412"/>
<dbReference type="SUPFAM" id="SSF102114">
    <property type="entry name" value="Radical SAM enzymes"/>
    <property type="match status" value="1"/>
</dbReference>
<dbReference type="PANTHER" id="PTHR42731:SF1">
    <property type="entry name" value="RADICAL SAM DOMAIN PROTEIN"/>
    <property type="match status" value="1"/>
</dbReference>
<evidence type="ECO:0000313" key="3">
    <source>
        <dbReference type="Proteomes" id="UP000006852"/>
    </source>
</evidence>
<dbReference type="InterPro" id="IPR058240">
    <property type="entry name" value="rSAM_sf"/>
</dbReference>
<sequence>MKTSDLIDPLKIFASKLNSIQSPSRYVGGEFGITVKPHSEQDEYFNFAVAFPDLYEIAMSNLAVKIIYNGLNLLPDVRCERVFAPDVDFENLLKENNVPLYTIETGIPLFKTDMIGFSIGYELGITEVLAMLDSGKVHLLASERTEDEPIVIAGGCGVTNPAPFSDFFDAFFIGEAEPALFYLVEDLSKLKKNGASRKDLIGFLESKNFIWTKKKHLEKKVARRVVQSDFGLVPSVPGWFPLPSCKPVQDHGVVEIMRGCPNGCRFCHAGIYYRPMRVKNKNLIIEEIDHLVFDAGYREVSLNSLSSVDFPEVSNLLDILNERYKGFNVSFQLPSLKVNAFSLDILEKLSKIRKSGLTFAVETPEEMWQLSLNKEVYASHLEEIIKEAKSRGWSSAKFYFMIGLPLGDYFEDRNCDSGAEGSEEKAIVDFLLELQAKTKIQCNVNVGVFIPKPHTPYERVKQIKPEVAEAKIEYIFKSLPRGKFKMGRHNYSATILEGLLSRGDFNAGKVILNAYKKGVRFDAWDDYLRKDFPLWEEAFAESDFNVKDWIFHNWNEDTLPWNSVSLGPAQGFYKKEWQKSLEHKLTEKCSADCNHKCGVCNTKEKIEVFTQQTVESVLKCIKNNTVKAPLPMPECNIPILYRVIFNFTRKNGGEFTAYLSQVEIFHKAVLRSGLNFVFSSGFNPLPRLEFASAMTLGISSFEETASCLLYENIESSEFVSKMNKVLPSNLQITEAFIFPVTNMRKRESLSQGLWGGIYRYSFYLPSDAFFESEQYSEFLEKNSAAKIKSIEKNEYQAILPVSDKNFRLAIESFYEKKWYEVVSIEKLHTLAKNEINGWTAEDEEMWRKNNKNFIKSASCKSGQDPVSYMELYSQIAKINIDLINKRKELQIEQEEFLKSHHDFFK</sequence>
<dbReference type="RefSeq" id="WP_013701446.1">
    <property type="nucleotide sequence ID" value="NC_015385.1"/>
</dbReference>
<dbReference type="eggNOG" id="COG5011">
    <property type="taxonomic scope" value="Bacteria"/>
</dbReference>
<dbReference type="AlphaFoldDB" id="F2NRS3"/>
<evidence type="ECO:0000313" key="2">
    <source>
        <dbReference type="EMBL" id="AEB14159.1"/>
    </source>
</evidence>
<reference evidence="3" key="2">
    <citation type="submission" date="2011-04" db="EMBL/GenBank/DDBJ databases">
        <title>The complete genome of chromosome of Treponema succinifaciens DSM 2489.</title>
        <authorList>
            <person name="Lucas S."/>
            <person name="Copeland A."/>
            <person name="Lapidus A."/>
            <person name="Bruce D."/>
            <person name="Goodwin L."/>
            <person name="Pitluck S."/>
            <person name="Peters L."/>
            <person name="Kyrpides N."/>
            <person name="Mavromatis K."/>
            <person name="Ivanova N."/>
            <person name="Ovchinnikova G."/>
            <person name="Teshima H."/>
            <person name="Detter J.C."/>
            <person name="Tapia R."/>
            <person name="Han C."/>
            <person name="Land M."/>
            <person name="Hauser L."/>
            <person name="Markowitz V."/>
            <person name="Cheng J.-F."/>
            <person name="Hugenholtz P."/>
            <person name="Woyke T."/>
            <person name="Wu D."/>
            <person name="Gronow S."/>
            <person name="Wellnitz S."/>
            <person name="Brambilla E."/>
            <person name="Klenk H.-P."/>
            <person name="Eisen J.A."/>
        </authorList>
    </citation>
    <scope>NUCLEOTIDE SEQUENCE [LARGE SCALE GENOMIC DNA]</scope>
    <source>
        <strain evidence="3">ATCC 33096 / DSM 2489 / 6091</strain>
    </source>
</reference>
<dbReference type="InterPro" id="IPR018768">
    <property type="entry name" value="DUF2344"/>
</dbReference>